<feature type="transmembrane region" description="Helical" evidence="2">
    <location>
        <begin position="81"/>
        <end position="104"/>
    </location>
</feature>
<name>A0A381S0G8_9ZZZZ</name>
<keyword evidence="2" id="KW-1133">Transmembrane helix</keyword>
<feature type="domain" description="Polysaccharide biosynthesis protein CapD-like" evidence="3">
    <location>
        <begin position="292"/>
        <end position="583"/>
    </location>
</feature>
<dbReference type="InterPro" id="IPR051203">
    <property type="entry name" value="Polysaccharide_Synthase-Rel"/>
</dbReference>
<dbReference type="AlphaFoldDB" id="A0A381S0G8"/>
<dbReference type="InterPro" id="IPR036291">
    <property type="entry name" value="NAD(P)-bd_dom_sf"/>
</dbReference>
<dbReference type="Pfam" id="PF13727">
    <property type="entry name" value="CoA_binding_3"/>
    <property type="match status" value="1"/>
</dbReference>
<dbReference type="InterPro" id="IPR003869">
    <property type="entry name" value="Polysac_CapD-like"/>
</dbReference>
<dbReference type="SUPFAM" id="SSF51735">
    <property type="entry name" value="NAD(P)-binding Rossmann-fold domains"/>
    <property type="match status" value="2"/>
</dbReference>
<evidence type="ECO:0000256" key="1">
    <source>
        <dbReference type="ARBA" id="ARBA00007430"/>
    </source>
</evidence>
<feature type="transmembrane region" description="Helical" evidence="2">
    <location>
        <begin position="20"/>
        <end position="38"/>
    </location>
</feature>
<protein>
    <recommendedName>
        <fullName evidence="3">Polysaccharide biosynthesis protein CapD-like domain-containing protein</fullName>
    </recommendedName>
</protein>
<keyword evidence="2" id="KW-0472">Membrane</keyword>
<organism evidence="4">
    <name type="scientific">marine metagenome</name>
    <dbReference type="NCBI Taxonomy" id="408172"/>
    <lineage>
        <taxon>unclassified sequences</taxon>
        <taxon>metagenomes</taxon>
        <taxon>ecological metagenomes</taxon>
    </lineage>
</organism>
<dbReference type="Pfam" id="PF02719">
    <property type="entry name" value="Polysacc_synt_2"/>
    <property type="match status" value="1"/>
</dbReference>
<accession>A0A381S0G8</accession>
<comment type="similarity">
    <text evidence="1">Belongs to the polysaccharide synthase family.</text>
</comment>
<dbReference type="Gene3D" id="3.40.50.720">
    <property type="entry name" value="NAD(P)-binding Rossmann-like Domain"/>
    <property type="match status" value="2"/>
</dbReference>
<dbReference type="PANTHER" id="PTHR43318:SF1">
    <property type="entry name" value="POLYSACCHARIDE BIOSYNTHESIS PROTEIN EPSC-RELATED"/>
    <property type="match status" value="1"/>
</dbReference>
<sequence length="640" mass="71318">MNLKKTLLSTSRLNKKLLALTSDFLSMSFAILLALVISNVEIYSINLEEFLRLFWMPLLCVITFWYFGVYSSVVRYIDLSVIFILARAIFFAFALGLISKFLYIYLLSYFIPRSSDSLISFEGWLVGFITFSFLIITSRLTANFYLSDRLSEKRVVIYGAGDAGIQLASALRVSKEMQPIAFIDSDSSLHGTYLGGIKVLHPKKLERFALRGKVDEVLIAMPSASKLTLRSLLKEIENYSVKVRILPGLAELAEGKVLVSELKEVDISDLLGRKEAEANQDLINKNIAQKVVLITGAGGSIGSEISRQVARKASKVILLDTNEYALYSIKNEIENLLPETELHAVLGSVTNKKRITEICKAFAVDTVYHAAAYKHVPLVEENPFEAVFNNIIGTQACVQAAIDAEVETFVLISTDKAVRPTNIMGATKRFSEMILQSLAAKEDIAKRTRITMVRFGNVLGSSGSAIPLFQQQISDGGPLTVTDPEVVRYFMTIPEAAELVIQAGAMGQGGDLFVLDMGEPVQILELAKRLISLSGKEVKNEENPEGDIEIIFTGLRPGEKLFEELLIGDDVRDTQHRQIFKANEEYISWKEVEEYLIEIKEASSSSDHIKLRNIFQQTVSGFKPEKDIVDVIYLEKNKTS</sequence>
<dbReference type="CDD" id="cd05237">
    <property type="entry name" value="UDP_invert_4-6DH_SDR_e"/>
    <property type="match status" value="1"/>
</dbReference>
<evidence type="ECO:0000259" key="3">
    <source>
        <dbReference type="Pfam" id="PF02719"/>
    </source>
</evidence>
<dbReference type="PANTHER" id="PTHR43318">
    <property type="entry name" value="UDP-N-ACETYLGLUCOSAMINE 4,6-DEHYDRATASE"/>
    <property type="match status" value="1"/>
</dbReference>
<dbReference type="EMBL" id="UINC01002457">
    <property type="protein sequence ID" value="SUZ96879.1"/>
    <property type="molecule type" value="Genomic_DNA"/>
</dbReference>
<feature type="transmembrane region" description="Helical" evidence="2">
    <location>
        <begin position="124"/>
        <end position="146"/>
    </location>
</feature>
<gene>
    <name evidence="4" type="ORF">METZ01_LOCUS49733</name>
</gene>
<keyword evidence="2" id="KW-0812">Transmembrane</keyword>
<reference evidence="4" key="1">
    <citation type="submission" date="2018-05" db="EMBL/GenBank/DDBJ databases">
        <authorList>
            <person name="Lanie J.A."/>
            <person name="Ng W.-L."/>
            <person name="Kazmierczak K.M."/>
            <person name="Andrzejewski T.M."/>
            <person name="Davidsen T.M."/>
            <person name="Wayne K.J."/>
            <person name="Tettelin H."/>
            <person name="Glass J.I."/>
            <person name="Rusch D."/>
            <person name="Podicherti R."/>
            <person name="Tsui H.-C.T."/>
            <person name="Winkler M.E."/>
        </authorList>
    </citation>
    <scope>NUCLEOTIDE SEQUENCE</scope>
</reference>
<evidence type="ECO:0000313" key="4">
    <source>
        <dbReference type="EMBL" id="SUZ96879.1"/>
    </source>
</evidence>
<evidence type="ECO:0000256" key="2">
    <source>
        <dbReference type="SAM" id="Phobius"/>
    </source>
</evidence>
<feature type="transmembrane region" description="Helical" evidence="2">
    <location>
        <begin position="50"/>
        <end position="69"/>
    </location>
</feature>
<proteinExistence type="inferred from homology"/>